<evidence type="ECO:0000256" key="7">
    <source>
        <dbReference type="ARBA" id="ARBA00047761"/>
    </source>
</evidence>
<evidence type="ECO:0000256" key="1">
    <source>
        <dbReference type="ARBA" id="ARBA00004123"/>
    </source>
</evidence>
<comment type="caution">
    <text evidence="10">The sequence shown here is derived from an EMBL/GenBank/DDBJ whole genome shotgun (WGS) entry which is preliminary data.</text>
</comment>
<evidence type="ECO:0000313" key="10">
    <source>
        <dbReference type="EMBL" id="KAB2614344.1"/>
    </source>
</evidence>
<evidence type="ECO:0000313" key="11">
    <source>
        <dbReference type="Proteomes" id="UP000327157"/>
    </source>
</evidence>
<dbReference type="EC" id="3.1.3.16" evidence="9"/>
<gene>
    <name evidence="10" type="ORF">D8674_040718</name>
</gene>
<dbReference type="GO" id="GO:0004722">
    <property type="term" value="F:protein serine/threonine phosphatase activity"/>
    <property type="evidence" value="ECO:0007669"/>
    <property type="project" value="UniProtKB-UniRule"/>
</dbReference>
<evidence type="ECO:0000256" key="6">
    <source>
        <dbReference type="ARBA" id="ARBA00023242"/>
    </source>
</evidence>
<comment type="similarity">
    <text evidence="2 9">Belongs to the SSU72 phosphatase family.</text>
</comment>
<dbReference type="Proteomes" id="UP000327157">
    <property type="component" value="Unassembled WGS sequence"/>
</dbReference>
<proteinExistence type="inferred from homology"/>
<dbReference type="Pfam" id="PF04722">
    <property type="entry name" value="Ssu72"/>
    <property type="match status" value="1"/>
</dbReference>
<comment type="function">
    <text evidence="9">Protein phosphatase that catalyzes the dephosphorylation of the C-terminal domain of RNA polymerase II. Plays a role in RNA processing and termination.</text>
</comment>
<evidence type="ECO:0000256" key="8">
    <source>
        <dbReference type="ARBA" id="ARBA00048336"/>
    </source>
</evidence>
<dbReference type="Gene3D" id="3.40.50.2300">
    <property type="match status" value="1"/>
</dbReference>
<evidence type="ECO:0000256" key="2">
    <source>
        <dbReference type="ARBA" id="ARBA00008978"/>
    </source>
</evidence>
<dbReference type="EMBL" id="SMOL01000439">
    <property type="protein sequence ID" value="KAB2614344.1"/>
    <property type="molecule type" value="Genomic_DNA"/>
</dbReference>
<dbReference type="InterPro" id="IPR006811">
    <property type="entry name" value="RNA_pol_II_suA"/>
</dbReference>
<evidence type="ECO:0000256" key="4">
    <source>
        <dbReference type="ARBA" id="ARBA00022801"/>
    </source>
</evidence>
<keyword evidence="6 9" id="KW-0539">Nucleus</keyword>
<dbReference type="AlphaFoldDB" id="A0A5N5GUE1"/>
<evidence type="ECO:0000256" key="9">
    <source>
        <dbReference type="RuleBase" id="RU369031"/>
    </source>
</evidence>
<keyword evidence="3 9" id="KW-0507">mRNA processing</keyword>
<keyword evidence="4 9" id="KW-0378">Hydrolase</keyword>
<dbReference type="GO" id="GO:0006397">
    <property type="term" value="P:mRNA processing"/>
    <property type="evidence" value="ECO:0007669"/>
    <property type="project" value="UniProtKB-KW"/>
</dbReference>
<dbReference type="OrthoDB" id="57957at2759"/>
<reference evidence="10 11" key="1">
    <citation type="submission" date="2019-09" db="EMBL/GenBank/DDBJ databases">
        <authorList>
            <person name="Ou C."/>
        </authorList>
    </citation>
    <scope>NUCLEOTIDE SEQUENCE [LARGE SCALE GENOMIC DNA]</scope>
    <source>
        <strain evidence="10">S2</strain>
        <tissue evidence="10">Leaf</tissue>
    </source>
</reference>
<comment type="catalytic activity">
    <reaction evidence="7 9">
        <text>O-phospho-L-seryl-[protein] + H2O = L-seryl-[protein] + phosphate</text>
        <dbReference type="Rhea" id="RHEA:20629"/>
        <dbReference type="Rhea" id="RHEA-COMP:9863"/>
        <dbReference type="Rhea" id="RHEA-COMP:11604"/>
        <dbReference type="ChEBI" id="CHEBI:15377"/>
        <dbReference type="ChEBI" id="CHEBI:29999"/>
        <dbReference type="ChEBI" id="CHEBI:43474"/>
        <dbReference type="ChEBI" id="CHEBI:83421"/>
        <dbReference type="EC" id="3.1.3.16"/>
    </reaction>
</comment>
<accession>A0A5N5GUE1</accession>
<protein>
    <recommendedName>
        <fullName evidence="9">RNA polymerase II subunit A C-terminal domain phosphatase SSU72</fullName>
        <shortName evidence="9">CTD phosphatase SSU72</shortName>
        <ecNumber evidence="9">3.1.3.16</ecNumber>
    </recommendedName>
</protein>
<name>A0A5N5GUE1_9ROSA</name>
<keyword evidence="11" id="KW-1185">Reference proteome</keyword>
<comment type="catalytic activity">
    <reaction evidence="8 9">
        <text>O-phospho-L-threonyl-[protein] + H2O = L-threonyl-[protein] + phosphate</text>
        <dbReference type="Rhea" id="RHEA:47004"/>
        <dbReference type="Rhea" id="RHEA-COMP:11060"/>
        <dbReference type="Rhea" id="RHEA-COMP:11605"/>
        <dbReference type="ChEBI" id="CHEBI:15377"/>
        <dbReference type="ChEBI" id="CHEBI:30013"/>
        <dbReference type="ChEBI" id="CHEBI:43474"/>
        <dbReference type="ChEBI" id="CHEBI:61977"/>
        <dbReference type="EC" id="3.1.3.16"/>
    </reaction>
</comment>
<evidence type="ECO:0000256" key="3">
    <source>
        <dbReference type="ARBA" id="ARBA00022664"/>
    </source>
</evidence>
<comment type="subcellular location">
    <subcellularLocation>
        <location evidence="1 9">Nucleus</location>
    </subcellularLocation>
</comment>
<sequence length="75" mass="8642">MPSLFACLTRVQQCLDLNNRDHALRKCEAAVGARLTLDLCQEIEAADSWEESIDDIVSGFEKQQRRKLMYSISFY</sequence>
<keyword evidence="5 9" id="KW-0904">Protein phosphatase</keyword>
<evidence type="ECO:0000256" key="5">
    <source>
        <dbReference type="ARBA" id="ARBA00022912"/>
    </source>
</evidence>
<reference evidence="10 11" key="2">
    <citation type="submission" date="2019-11" db="EMBL/GenBank/DDBJ databases">
        <title>A de novo genome assembly of a pear dwarfing rootstock.</title>
        <authorList>
            <person name="Wang F."/>
            <person name="Wang J."/>
            <person name="Li S."/>
            <person name="Zhang Y."/>
            <person name="Fang M."/>
            <person name="Ma L."/>
            <person name="Zhao Y."/>
            <person name="Jiang S."/>
        </authorList>
    </citation>
    <scope>NUCLEOTIDE SEQUENCE [LARGE SCALE GENOMIC DNA]</scope>
    <source>
        <strain evidence="10">S2</strain>
        <tissue evidence="10">Leaf</tissue>
    </source>
</reference>
<organism evidence="10 11">
    <name type="scientific">Pyrus ussuriensis x Pyrus communis</name>
    <dbReference type="NCBI Taxonomy" id="2448454"/>
    <lineage>
        <taxon>Eukaryota</taxon>
        <taxon>Viridiplantae</taxon>
        <taxon>Streptophyta</taxon>
        <taxon>Embryophyta</taxon>
        <taxon>Tracheophyta</taxon>
        <taxon>Spermatophyta</taxon>
        <taxon>Magnoliopsida</taxon>
        <taxon>eudicotyledons</taxon>
        <taxon>Gunneridae</taxon>
        <taxon>Pentapetalae</taxon>
        <taxon>rosids</taxon>
        <taxon>fabids</taxon>
        <taxon>Rosales</taxon>
        <taxon>Rosaceae</taxon>
        <taxon>Amygdaloideae</taxon>
        <taxon>Maleae</taxon>
        <taxon>Pyrus</taxon>
    </lineage>
</organism>
<dbReference type="GO" id="GO:0005634">
    <property type="term" value="C:nucleus"/>
    <property type="evidence" value="ECO:0007669"/>
    <property type="project" value="UniProtKB-SubCell"/>
</dbReference>